<dbReference type="InterPro" id="IPR036589">
    <property type="entry name" value="HCY_dom_sf"/>
</dbReference>
<dbReference type="Proteomes" id="UP000631114">
    <property type="component" value="Unassembled WGS sequence"/>
</dbReference>
<protein>
    <recommendedName>
        <fullName evidence="5">Hcy-binding domain-containing protein</fullName>
    </recommendedName>
</protein>
<feature type="domain" description="Hcy-binding" evidence="5">
    <location>
        <begin position="13"/>
        <end position="48"/>
    </location>
</feature>
<dbReference type="GO" id="GO:0046872">
    <property type="term" value="F:metal ion binding"/>
    <property type="evidence" value="ECO:0007669"/>
    <property type="project" value="UniProtKB-KW"/>
</dbReference>
<evidence type="ECO:0000313" key="6">
    <source>
        <dbReference type="EMBL" id="KAF9626511.1"/>
    </source>
</evidence>
<dbReference type="AlphaFoldDB" id="A0A835J008"/>
<evidence type="ECO:0000313" key="7">
    <source>
        <dbReference type="Proteomes" id="UP000631114"/>
    </source>
</evidence>
<dbReference type="InterPro" id="IPR003726">
    <property type="entry name" value="HCY_dom"/>
</dbReference>
<dbReference type="OrthoDB" id="261426at2759"/>
<keyword evidence="7" id="KW-1185">Reference proteome</keyword>
<dbReference type="GO" id="GO:0008898">
    <property type="term" value="F:S-adenosylmethionine-homocysteine S-methyltransferase activity"/>
    <property type="evidence" value="ECO:0007669"/>
    <property type="project" value="TreeGrafter"/>
</dbReference>
<dbReference type="GO" id="GO:0033528">
    <property type="term" value="P:S-methylmethionine cycle"/>
    <property type="evidence" value="ECO:0007669"/>
    <property type="project" value="TreeGrafter"/>
</dbReference>
<evidence type="ECO:0000256" key="1">
    <source>
        <dbReference type="ARBA" id="ARBA00022603"/>
    </source>
</evidence>
<dbReference type="PANTHER" id="PTHR46015:SF1">
    <property type="entry name" value="HOMOCYSTEINE S-METHYLTRANSFERASE-LIKE ISOFORM 1"/>
    <property type="match status" value="1"/>
</dbReference>
<dbReference type="GO" id="GO:0009086">
    <property type="term" value="P:methionine biosynthetic process"/>
    <property type="evidence" value="ECO:0007669"/>
    <property type="project" value="TreeGrafter"/>
</dbReference>
<reference evidence="6 7" key="1">
    <citation type="submission" date="2020-10" db="EMBL/GenBank/DDBJ databases">
        <title>The Coptis chinensis genome and diversification of protoberbering-type alkaloids.</title>
        <authorList>
            <person name="Wang B."/>
            <person name="Shu S."/>
            <person name="Song C."/>
            <person name="Liu Y."/>
        </authorList>
    </citation>
    <scope>NUCLEOTIDE SEQUENCE [LARGE SCALE GENOMIC DNA]</scope>
    <source>
        <strain evidence="6">HL-2020</strain>
        <tissue evidence="6">Leaf</tissue>
    </source>
</reference>
<keyword evidence="2" id="KW-0808">Transferase</keyword>
<comment type="caution">
    <text evidence="6">The sequence shown here is derived from an EMBL/GenBank/DDBJ whole genome shotgun (WGS) entry which is preliminary data.</text>
</comment>
<evidence type="ECO:0000256" key="4">
    <source>
        <dbReference type="ARBA" id="ARBA00022833"/>
    </source>
</evidence>
<keyword evidence="4" id="KW-0862">Zinc</keyword>
<gene>
    <name evidence="6" type="ORF">IFM89_034445</name>
</gene>
<name>A0A835J008_9MAGN</name>
<dbReference type="SUPFAM" id="SSF82282">
    <property type="entry name" value="Homocysteine S-methyltransferase"/>
    <property type="match status" value="1"/>
</dbReference>
<evidence type="ECO:0000259" key="5">
    <source>
        <dbReference type="Pfam" id="PF02574"/>
    </source>
</evidence>
<dbReference type="EMBL" id="JADFTS010000001">
    <property type="protein sequence ID" value="KAF9626511.1"/>
    <property type="molecule type" value="Genomic_DNA"/>
</dbReference>
<dbReference type="InterPro" id="IPR051486">
    <property type="entry name" value="Hcy_S-methyltransferase"/>
</dbReference>
<accession>A0A835J008</accession>
<keyword evidence="1" id="KW-0489">Methyltransferase</keyword>
<dbReference type="Pfam" id="PF02574">
    <property type="entry name" value="S-methyl_trans"/>
    <property type="match status" value="2"/>
</dbReference>
<evidence type="ECO:0000256" key="3">
    <source>
        <dbReference type="ARBA" id="ARBA00022723"/>
    </source>
</evidence>
<proteinExistence type="predicted"/>
<dbReference type="Gene3D" id="3.20.20.330">
    <property type="entry name" value="Homocysteine-binding-like domain"/>
    <property type="match status" value="1"/>
</dbReference>
<feature type="domain" description="Hcy-binding" evidence="5">
    <location>
        <begin position="49"/>
        <end position="143"/>
    </location>
</feature>
<organism evidence="6 7">
    <name type="scientific">Coptis chinensis</name>
    <dbReference type="NCBI Taxonomy" id="261450"/>
    <lineage>
        <taxon>Eukaryota</taxon>
        <taxon>Viridiplantae</taxon>
        <taxon>Streptophyta</taxon>
        <taxon>Embryophyta</taxon>
        <taxon>Tracheophyta</taxon>
        <taxon>Spermatophyta</taxon>
        <taxon>Magnoliopsida</taxon>
        <taxon>Ranunculales</taxon>
        <taxon>Ranunculaceae</taxon>
        <taxon>Coptidoideae</taxon>
        <taxon>Coptis</taxon>
    </lineage>
</organism>
<sequence length="150" mass="16570">MPNFLQQSGGYALIDGGLATELERHGADLNDPLWSAKCLISSPHLIQTATIQGFESKGLSKEDSEALLQRSVKIACEARDTYYDRCAEHLSDGTKNGKILKHRPILVAASVGSYGAYLVGGSEYEYVTPSFFKRSKTFSSQIRKHKQELE</sequence>
<evidence type="ECO:0000256" key="2">
    <source>
        <dbReference type="ARBA" id="ARBA00022679"/>
    </source>
</evidence>
<dbReference type="GO" id="GO:0032259">
    <property type="term" value="P:methylation"/>
    <property type="evidence" value="ECO:0007669"/>
    <property type="project" value="UniProtKB-KW"/>
</dbReference>
<dbReference type="PANTHER" id="PTHR46015">
    <property type="entry name" value="ZGC:172121"/>
    <property type="match status" value="1"/>
</dbReference>
<keyword evidence="3" id="KW-0479">Metal-binding</keyword>